<name>A0A7J7JPI5_BUGNE</name>
<evidence type="ECO:0000313" key="3">
    <source>
        <dbReference type="EMBL" id="KAF6028230.1"/>
    </source>
</evidence>
<organism evidence="3 4">
    <name type="scientific">Bugula neritina</name>
    <name type="common">Brown bryozoan</name>
    <name type="synonym">Sertularia neritina</name>
    <dbReference type="NCBI Taxonomy" id="10212"/>
    <lineage>
        <taxon>Eukaryota</taxon>
        <taxon>Metazoa</taxon>
        <taxon>Spiralia</taxon>
        <taxon>Lophotrochozoa</taxon>
        <taxon>Bryozoa</taxon>
        <taxon>Gymnolaemata</taxon>
        <taxon>Cheilostomatida</taxon>
        <taxon>Flustrina</taxon>
        <taxon>Buguloidea</taxon>
        <taxon>Bugulidae</taxon>
        <taxon>Bugula</taxon>
    </lineage>
</organism>
<comment type="caution">
    <text evidence="3">The sequence shown here is derived from an EMBL/GenBank/DDBJ whole genome shotgun (WGS) entry which is preliminary data.</text>
</comment>
<accession>A0A7J7JPI5</accession>
<dbReference type="Gene3D" id="1.25.10.10">
    <property type="entry name" value="Leucine-rich Repeat Variant"/>
    <property type="match status" value="1"/>
</dbReference>
<dbReference type="Pfam" id="PF00514">
    <property type="entry name" value="Arm"/>
    <property type="match status" value="1"/>
</dbReference>
<dbReference type="SUPFAM" id="SSF47769">
    <property type="entry name" value="SAM/Pointed domain"/>
    <property type="match status" value="1"/>
</dbReference>
<dbReference type="PANTHER" id="PTHR46270">
    <property type="entry name" value="ARMADILLO-TYPE FOLD-RELATED"/>
    <property type="match status" value="1"/>
</dbReference>
<dbReference type="GO" id="GO:0007165">
    <property type="term" value="P:signal transduction"/>
    <property type="evidence" value="ECO:0007669"/>
    <property type="project" value="InterPro"/>
</dbReference>
<protein>
    <recommendedName>
        <fullName evidence="2">TIR domain-containing protein</fullName>
    </recommendedName>
</protein>
<dbReference type="Proteomes" id="UP000593567">
    <property type="component" value="Unassembled WGS sequence"/>
</dbReference>
<dbReference type="InterPro" id="IPR011989">
    <property type="entry name" value="ARM-like"/>
</dbReference>
<dbReference type="AlphaFoldDB" id="A0A7J7JPI5"/>
<evidence type="ECO:0000256" key="1">
    <source>
        <dbReference type="PROSITE-ProRule" id="PRU00259"/>
    </source>
</evidence>
<dbReference type="InterPro" id="IPR013761">
    <property type="entry name" value="SAM/pointed_sf"/>
</dbReference>
<dbReference type="InterPro" id="IPR016024">
    <property type="entry name" value="ARM-type_fold"/>
</dbReference>
<keyword evidence="4" id="KW-1185">Reference proteome</keyword>
<feature type="domain" description="TIR" evidence="2">
    <location>
        <begin position="125"/>
        <end position="251"/>
    </location>
</feature>
<dbReference type="InterPro" id="IPR035897">
    <property type="entry name" value="Toll_tir_struct_dom_sf"/>
</dbReference>
<dbReference type="OrthoDB" id="9978456at2759"/>
<dbReference type="InterPro" id="IPR000157">
    <property type="entry name" value="TIR_dom"/>
</dbReference>
<evidence type="ECO:0000313" key="4">
    <source>
        <dbReference type="Proteomes" id="UP000593567"/>
    </source>
</evidence>
<feature type="repeat" description="ARM" evidence="1">
    <location>
        <begin position="35"/>
        <end position="79"/>
    </location>
</feature>
<dbReference type="SMART" id="SM00185">
    <property type="entry name" value="ARM"/>
    <property type="match status" value="2"/>
</dbReference>
<dbReference type="PANTHER" id="PTHR46270:SF2">
    <property type="entry name" value="TIR DOMAIN-CONTAINING PROTEIN"/>
    <property type="match status" value="1"/>
</dbReference>
<dbReference type="Pfam" id="PF13676">
    <property type="entry name" value="TIR_2"/>
    <property type="match status" value="1"/>
</dbReference>
<gene>
    <name evidence="3" type="ORF">EB796_013456</name>
</gene>
<dbReference type="Gene3D" id="3.40.50.10140">
    <property type="entry name" value="Toll/interleukin-1 receptor homology (TIR) domain"/>
    <property type="match status" value="1"/>
</dbReference>
<dbReference type="PROSITE" id="PS50104">
    <property type="entry name" value="TIR"/>
    <property type="match status" value="1"/>
</dbReference>
<dbReference type="SUPFAM" id="SSF52200">
    <property type="entry name" value="Toll/Interleukin receptor TIR domain"/>
    <property type="match status" value="1"/>
</dbReference>
<dbReference type="EMBL" id="VXIV02001973">
    <property type="protein sequence ID" value="KAF6028230.1"/>
    <property type="molecule type" value="Genomic_DNA"/>
</dbReference>
<dbReference type="PROSITE" id="PS50176">
    <property type="entry name" value="ARM_REPEAT"/>
    <property type="match status" value="1"/>
</dbReference>
<sequence length="369" mass="41760">MELERKSGYHPEELIEGLTRIAGIDHNKLKVIEQGALPLLVRSLDADKYNADHQTAAAKAIWNLAFTDESRQKIIEEEGCLEALRKLQNSENRKVKNAVEGALWQIEGKNKHKQNTVSEELTRNDTKQIMLSYNKQARSEVLKMKERLANLGYKVWIDVEQITAGGSTLEAMSKAVEESSLILIFFSEAYKNSTNCRAEAEYVFEQRRPFLPVQVQPKYVPNGWLGILLGTRYRYCLTKADRYDLEVSSLLLKVQELITGVQQPSLDVIDGPVIESTVEPLLASAPTEKAVNLKCVSWTTQQVAEWLSTSNLSNFVKCVREMNGEMLAELALLSQYHKDTFYSMLGQMQGVDISDFLRFSCAAKKLCQQ</sequence>
<reference evidence="3" key="1">
    <citation type="submission" date="2020-06" db="EMBL/GenBank/DDBJ databases">
        <title>Draft genome of Bugula neritina, a colonial animal packing powerful symbionts and potential medicines.</title>
        <authorList>
            <person name="Rayko M."/>
        </authorList>
    </citation>
    <scope>NUCLEOTIDE SEQUENCE [LARGE SCALE GENOMIC DNA]</scope>
    <source>
        <strain evidence="3">Kwan_BN1</strain>
    </source>
</reference>
<evidence type="ECO:0000259" key="2">
    <source>
        <dbReference type="PROSITE" id="PS50104"/>
    </source>
</evidence>
<dbReference type="SUPFAM" id="SSF48371">
    <property type="entry name" value="ARM repeat"/>
    <property type="match status" value="1"/>
</dbReference>
<dbReference type="InterPro" id="IPR000225">
    <property type="entry name" value="Armadillo"/>
</dbReference>
<proteinExistence type="predicted"/>